<sequence length="66" mass="7387">VKRNPLLSYQFRIAQNTISGIIPVVCSAIYHHLGQKSKSLNPKMSGRWSQKNLESGNFPLCLGMDL</sequence>
<dbReference type="EMBL" id="BMAV01001411">
    <property type="protein sequence ID" value="GFY39526.1"/>
    <property type="molecule type" value="Genomic_DNA"/>
</dbReference>
<gene>
    <name evidence="1" type="ORF">TNIN_377071</name>
</gene>
<proteinExistence type="predicted"/>
<keyword evidence="2" id="KW-1185">Reference proteome</keyword>
<dbReference type="AlphaFoldDB" id="A0A8X7BP91"/>
<accession>A0A8X7BP91</accession>
<evidence type="ECO:0000313" key="1">
    <source>
        <dbReference type="EMBL" id="GFY39526.1"/>
    </source>
</evidence>
<organism evidence="1 2">
    <name type="scientific">Trichonephila inaurata madagascariensis</name>
    <dbReference type="NCBI Taxonomy" id="2747483"/>
    <lineage>
        <taxon>Eukaryota</taxon>
        <taxon>Metazoa</taxon>
        <taxon>Ecdysozoa</taxon>
        <taxon>Arthropoda</taxon>
        <taxon>Chelicerata</taxon>
        <taxon>Arachnida</taxon>
        <taxon>Araneae</taxon>
        <taxon>Araneomorphae</taxon>
        <taxon>Entelegynae</taxon>
        <taxon>Araneoidea</taxon>
        <taxon>Nephilidae</taxon>
        <taxon>Trichonephila</taxon>
        <taxon>Trichonephila inaurata</taxon>
    </lineage>
</organism>
<protein>
    <submittedName>
        <fullName evidence="1">Uncharacterized protein</fullName>
    </submittedName>
</protein>
<reference evidence="1" key="1">
    <citation type="submission" date="2020-08" db="EMBL/GenBank/DDBJ databases">
        <title>Multicomponent nature underlies the extraordinary mechanical properties of spider dragline silk.</title>
        <authorList>
            <person name="Kono N."/>
            <person name="Nakamura H."/>
            <person name="Mori M."/>
            <person name="Yoshida Y."/>
            <person name="Ohtoshi R."/>
            <person name="Malay A.D."/>
            <person name="Moran D.A.P."/>
            <person name="Tomita M."/>
            <person name="Numata K."/>
            <person name="Arakawa K."/>
        </authorList>
    </citation>
    <scope>NUCLEOTIDE SEQUENCE</scope>
</reference>
<feature type="non-terminal residue" evidence="1">
    <location>
        <position position="1"/>
    </location>
</feature>
<dbReference type="Proteomes" id="UP000886998">
    <property type="component" value="Unassembled WGS sequence"/>
</dbReference>
<comment type="caution">
    <text evidence="1">The sequence shown here is derived from an EMBL/GenBank/DDBJ whole genome shotgun (WGS) entry which is preliminary data.</text>
</comment>
<evidence type="ECO:0000313" key="2">
    <source>
        <dbReference type="Proteomes" id="UP000886998"/>
    </source>
</evidence>
<name>A0A8X7BP91_9ARAC</name>
<dbReference type="OrthoDB" id="6501537at2759"/>